<dbReference type="Proteomes" id="UP000823775">
    <property type="component" value="Unassembled WGS sequence"/>
</dbReference>
<organism evidence="2 3">
    <name type="scientific">Datura stramonium</name>
    <name type="common">Jimsonweed</name>
    <name type="synonym">Common thornapple</name>
    <dbReference type="NCBI Taxonomy" id="4076"/>
    <lineage>
        <taxon>Eukaryota</taxon>
        <taxon>Viridiplantae</taxon>
        <taxon>Streptophyta</taxon>
        <taxon>Embryophyta</taxon>
        <taxon>Tracheophyta</taxon>
        <taxon>Spermatophyta</taxon>
        <taxon>Magnoliopsida</taxon>
        <taxon>eudicotyledons</taxon>
        <taxon>Gunneridae</taxon>
        <taxon>Pentapetalae</taxon>
        <taxon>asterids</taxon>
        <taxon>lamiids</taxon>
        <taxon>Solanales</taxon>
        <taxon>Solanaceae</taxon>
        <taxon>Solanoideae</taxon>
        <taxon>Datureae</taxon>
        <taxon>Datura</taxon>
    </lineage>
</organism>
<proteinExistence type="predicted"/>
<feature type="compositionally biased region" description="Basic and acidic residues" evidence="1">
    <location>
        <begin position="1"/>
        <end position="21"/>
    </location>
</feature>
<feature type="compositionally biased region" description="Polar residues" evidence="1">
    <location>
        <begin position="62"/>
        <end position="83"/>
    </location>
</feature>
<name>A0ABS8SJR6_DATST</name>
<dbReference type="EMBL" id="JACEIK010000558">
    <property type="protein sequence ID" value="MCD7459060.1"/>
    <property type="molecule type" value="Genomic_DNA"/>
</dbReference>
<evidence type="ECO:0000313" key="3">
    <source>
        <dbReference type="Proteomes" id="UP000823775"/>
    </source>
</evidence>
<feature type="region of interest" description="Disordered" evidence="1">
    <location>
        <begin position="48"/>
        <end position="99"/>
    </location>
</feature>
<keyword evidence="3" id="KW-1185">Reference proteome</keyword>
<evidence type="ECO:0000256" key="1">
    <source>
        <dbReference type="SAM" id="MobiDB-lite"/>
    </source>
</evidence>
<feature type="region of interest" description="Disordered" evidence="1">
    <location>
        <begin position="1"/>
        <end position="29"/>
    </location>
</feature>
<sequence length="99" mass="11068">MKEVKSRRGDNKDGVTNKKDMQQPIKAINRVNTTNKYEALVTEAEAQVKDVNKEAEEEDTRSTTNRGNAEQVFSSKAYEQNLSDLGKNRSGDDSEDNSA</sequence>
<gene>
    <name evidence="2" type="ORF">HAX54_039921</name>
</gene>
<evidence type="ECO:0000313" key="2">
    <source>
        <dbReference type="EMBL" id="MCD7459060.1"/>
    </source>
</evidence>
<reference evidence="2 3" key="1">
    <citation type="journal article" date="2021" name="BMC Genomics">
        <title>Datura genome reveals duplications of psychoactive alkaloid biosynthetic genes and high mutation rate following tissue culture.</title>
        <authorList>
            <person name="Rajewski A."/>
            <person name="Carter-House D."/>
            <person name="Stajich J."/>
            <person name="Litt A."/>
        </authorList>
    </citation>
    <scope>NUCLEOTIDE SEQUENCE [LARGE SCALE GENOMIC DNA]</scope>
    <source>
        <strain evidence="2">AR-01</strain>
    </source>
</reference>
<comment type="caution">
    <text evidence="2">The sequence shown here is derived from an EMBL/GenBank/DDBJ whole genome shotgun (WGS) entry which is preliminary data.</text>
</comment>
<accession>A0ABS8SJR6</accession>
<protein>
    <submittedName>
        <fullName evidence="2">Uncharacterized protein</fullName>
    </submittedName>
</protein>